<evidence type="ECO:0000256" key="15">
    <source>
        <dbReference type="ARBA" id="ARBA00049551"/>
    </source>
</evidence>
<keyword evidence="13 16" id="KW-0472">Membrane</keyword>
<evidence type="ECO:0000256" key="10">
    <source>
        <dbReference type="ARBA" id="ARBA00022989"/>
    </source>
</evidence>
<evidence type="ECO:0000256" key="7">
    <source>
        <dbReference type="ARBA" id="ARBA00022692"/>
    </source>
</evidence>
<dbReference type="EMBL" id="DQ241799">
    <property type="protein sequence ID" value="ABB81914.1"/>
    <property type="molecule type" value="Genomic_DNA"/>
</dbReference>
<keyword evidence="11" id="KW-0520">NAD</keyword>
<evidence type="ECO:0000256" key="13">
    <source>
        <dbReference type="ARBA" id="ARBA00023136"/>
    </source>
</evidence>
<dbReference type="PANTHER" id="PTHR11435:SF1">
    <property type="entry name" value="NADH-UBIQUINONE OXIDOREDUCTASE CHAIN 6"/>
    <property type="match status" value="1"/>
</dbReference>
<evidence type="ECO:0000256" key="16">
    <source>
        <dbReference type="SAM" id="Phobius"/>
    </source>
</evidence>
<keyword evidence="5" id="KW-0813">Transport</keyword>
<dbReference type="EC" id="7.1.1.2" evidence="3"/>
<organism evidence="17">
    <name type="scientific">Timema californicum</name>
    <name type="common">California timema</name>
    <name type="synonym">Walking stick</name>
    <dbReference type="NCBI Taxonomy" id="61474"/>
    <lineage>
        <taxon>Eukaryota</taxon>
        <taxon>Metazoa</taxon>
        <taxon>Ecdysozoa</taxon>
        <taxon>Arthropoda</taxon>
        <taxon>Hexapoda</taxon>
        <taxon>Insecta</taxon>
        <taxon>Pterygota</taxon>
        <taxon>Neoptera</taxon>
        <taxon>Polyneoptera</taxon>
        <taxon>Phasmatodea</taxon>
        <taxon>Timematodea</taxon>
        <taxon>Timematoidea</taxon>
        <taxon>Timematidae</taxon>
        <taxon>Timema</taxon>
    </lineage>
</organism>
<feature type="transmembrane region" description="Helical" evidence="16">
    <location>
        <begin position="51"/>
        <end position="69"/>
    </location>
</feature>
<feature type="transmembrane region" description="Helical" evidence="16">
    <location>
        <begin position="135"/>
        <end position="155"/>
    </location>
</feature>
<evidence type="ECO:0000256" key="1">
    <source>
        <dbReference type="ARBA" id="ARBA00004225"/>
    </source>
</evidence>
<keyword evidence="10 16" id="KW-1133">Transmembrane helix</keyword>
<reference evidence="17" key="1">
    <citation type="journal article" date="2006" name="Mol. Phylogenet. Evol.">
        <title>Mitochondrial genomics and the new insect order Mantophasmatodea.</title>
        <authorList>
            <person name="Cameron S.L."/>
            <person name="Barker S.C."/>
            <person name="Whiting M.F."/>
        </authorList>
    </citation>
    <scope>NUCLEOTIDE SEQUENCE</scope>
</reference>
<gene>
    <name evidence="17" type="primary">ND6</name>
</gene>
<evidence type="ECO:0000256" key="5">
    <source>
        <dbReference type="ARBA" id="ARBA00022448"/>
    </source>
</evidence>
<evidence type="ECO:0000256" key="11">
    <source>
        <dbReference type="ARBA" id="ARBA00023027"/>
    </source>
</evidence>
<comment type="catalytic activity">
    <reaction evidence="15">
        <text>a ubiquinone + NADH + 5 H(+)(in) = a ubiquinol + NAD(+) + 4 H(+)(out)</text>
        <dbReference type="Rhea" id="RHEA:29091"/>
        <dbReference type="Rhea" id="RHEA-COMP:9565"/>
        <dbReference type="Rhea" id="RHEA-COMP:9566"/>
        <dbReference type="ChEBI" id="CHEBI:15378"/>
        <dbReference type="ChEBI" id="CHEBI:16389"/>
        <dbReference type="ChEBI" id="CHEBI:17976"/>
        <dbReference type="ChEBI" id="CHEBI:57540"/>
        <dbReference type="ChEBI" id="CHEBI:57945"/>
        <dbReference type="EC" id="7.1.1.2"/>
    </reaction>
</comment>
<comment type="similarity">
    <text evidence="2">Belongs to the complex I subunit 6 family.</text>
</comment>
<keyword evidence="8" id="KW-1278">Translocase</keyword>
<geneLocation type="mitochondrion" evidence="17"/>
<sequence>MITSLMMLTITASTFMMMMKHPLAIGLMIIMQTTLISLLMGSTTSTFWLSYLLFLIFLGGMLVLFIYVSSIASNEMFSVSVSTFATSLALSVMFMMMMIKMNSNIMYDNMDAQPIMSMSELEMIMMKFYNLPNNLMTIMLVLYLFLTMIAINKITNIHLGPLRTKN</sequence>
<accession>Q2Q1H2</accession>
<evidence type="ECO:0000256" key="4">
    <source>
        <dbReference type="ARBA" id="ARBA00021095"/>
    </source>
</evidence>
<evidence type="ECO:0000256" key="14">
    <source>
        <dbReference type="ARBA" id="ARBA00031019"/>
    </source>
</evidence>
<comment type="subcellular location">
    <subcellularLocation>
        <location evidence="1">Mitochondrion membrane</location>
        <topology evidence="1">Multi-pass membrane protein</topology>
    </subcellularLocation>
</comment>
<name>Q2Q1H2_TIMCA</name>
<evidence type="ECO:0000256" key="9">
    <source>
        <dbReference type="ARBA" id="ARBA00022982"/>
    </source>
</evidence>
<evidence type="ECO:0000256" key="2">
    <source>
        <dbReference type="ARBA" id="ARBA00005698"/>
    </source>
</evidence>
<dbReference type="InterPro" id="IPR050269">
    <property type="entry name" value="ComplexI_Subunit6"/>
</dbReference>
<feature type="transmembrane region" description="Helical" evidence="16">
    <location>
        <begin position="76"/>
        <end position="99"/>
    </location>
</feature>
<keyword evidence="7 16" id="KW-0812">Transmembrane</keyword>
<protein>
    <recommendedName>
        <fullName evidence="4">NADH-ubiquinone oxidoreductase chain 6</fullName>
        <ecNumber evidence="3">7.1.1.2</ecNumber>
    </recommendedName>
    <alternativeName>
        <fullName evidence="14">NADH dehydrogenase subunit 6</fullName>
    </alternativeName>
</protein>
<dbReference type="PANTHER" id="PTHR11435">
    <property type="entry name" value="NADH UBIQUINONE OXIDOREDUCTASE SUBUNIT ND6"/>
    <property type="match status" value="1"/>
</dbReference>
<evidence type="ECO:0000256" key="6">
    <source>
        <dbReference type="ARBA" id="ARBA00022660"/>
    </source>
</evidence>
<keyword evidence="9" id="KW-0249">Electron transport</keyword>
<keyword evidence="6" id="KW-0679">Respiratory chain</keyword>
<evidence type="ECO:0000256" key="3">
    <source>
        <dbReference type="ARBA" id="ARBA00012944"/>
    </source>
</evidence>
<dbReference type="GO" id="GO:0008137">
    <property type="term" value="F:NADH dehydrogenase (ubiquinone) activity"/>
    <property type="evidence" value="ECO:0007669"/>
    <property type="project" value="UniProtKB-EC"/>
</dbReference>
<dbReference type="GO" id="GO:0031966">
    <property type="term" value="C:mitochondrial membrane"/>
    <property type="evidence" value="ECO:0007669"/>
    <property type="project" value="UniProtKB-SubCell"/>
</dbReference>
<proteinExistence type="inferred from homology"/>
<evidence type="ECO:0000313" key="17">
    <source>
        <dbReference type="EMBL" id="ABB81914.1"/>
    </source>
</evidence>
<evidence type="ECO:0000256" key="12">
    <source>
        <dbReference type="ARBA" id="ARBA00023128"/>
    </source>
</evidence>
<dbReference type="AlphaFoldDB" id="Q2Q1H2"/>
<evidence type="ECO:0000256" key="8">
    <source>
        <dbReference type="ARBA" id="ARBA00022967"/>
    </source>
</evidence>
<keyword evidence="12 17" id="KW-0496">Mitochondrion</keyword>